<gene>
    <name evidence="2" type="ORF">RZS28_13680</name>
</gene>
<dbReference type="RefSeq" id="WP_407338288.1">
    <property type="nucleotide sequence ID" value="NZ_CP136862.1"/>
</dbReference>
<sequence>MRLAWSTCYLTLGCLALAVIVAGLFVARLTQGPISISGLGAEIASALDDRFGHGYDFRLGRASIVKRGYSPTLSVDGLSLKDGSGKTILTAPRAEVSVDLLSLIAGRVTPKRLEIFDVELHMALLPDGSLALPVAPESKETIPLTPPLAEALTQQSPAPSKTAKEGAEGFASPMLPAAMRPRDLIVKQMAASIRLLIDTLTNPGSPIAAIDRVGIARGRLVIDDRTADQTMVFNGVKLGFDKSSGTTTFNLSVDGPNGRWEANGLASGAPGAERRLMLSLRNLSLDEILLATGARSIGAEFDMPVSAKVNLGLNADGSLLEAAGKFDFGAGFLRFDDPNDEPMMVDAIHGGFHWDAATRRIVIDRSTLAAGGTHAAVSGFVALPDREGDPWSIDLRSAERNIAAPERPGQKPVEIDRSELKGRVFPTEKTFFIDRFSFSGPECGFAMAGEVEWTNGPHLRLGASISPTPVSVATRLWPSFIVAPVRSYLISHAKEGILQTATLRLDFSAADMAAMRAEHPPPDDAIVLDFTVANGSLDFLSGVPYLRGVDGVGHITGRTSTFTTTNAGVIDAGEGRLLTVAEGSSFHIADAALQPTPGVIMAKVSSSVETIGDLLSRDALKPYASLPIDQSTLKGQVDGKLEIDLNLGPNMGPADVSLKINAAVTNFTAENLIGKEKLDAATLMVSFDPAGLHATGQGRMFGGPATIDITHPKGKPADASISLILDDAARAKQNLVAPGLSGPIGATLSAPLGAGERLKAQVELDLTHATFDLLGVSKPAGRPGKAKFSLAVNENSTLLDQVVLDAGAIQARGAVEFGPDQSLASVRLSQVKFSPGDDIKIDATRVGDSMKVMARGATIDARPFLKWLISASPEPNAAAAGGEHKDAPPPIDPGAVKDPTAIKEIELDLKSGLMSGYNKEVITGAELRVARRDDQIKQFSFAGLFGRESVSGNLTGYPAAPQINFMSDDAGTLLSFVDLYKHMERGRLSVGMRLSPDSMAGVLEIDSFVLRDEPALRRLVAEGVPSADAARSRKIDAGAMPFAKLQVQFQRVGTRLDLRDGTMHGESFGLTVDGWLDYAHDRVDMRGTFVPAYAVNNLFSQIPVFGLILGGGANEGLIGVNYRVEGAVSAPTLNINPLSAIAPGIFRQIFGVGPNFAPSGPVRQ</sequence>
<evidence type="ECO:0000256" key="1">
    <source>
        <dbReference type="SAM" id="MobiDB-lite"/>
    </source>
</evidence>
<evidence type="ECO:0000313" key="2">
    <source>
        <dbReference type="EMBL" id="WOJ88851.1"/>
    </source>
</evidence>
<keyword evidence="3" id="KW-1185">Reference proteome</keyword>
<feature type="region of interest" description="Disordered" evidence="1">
    <location>
        <begin position="876"/>
        <end position="897"/>
    </location>
</feature>
<dbReference type="EMBL" id="CP136862">
    <property type="protein sequence ID" value="WOJ88851.1"/>
    <property type="molecule type" value="Genomic_DNA"/>
</dbReference>
<reference evidence="2 3" key="1">
    <citation type="submission" date="2023-10" db="EMBL/GenBank/DDBJ databases">
        <title>Novel methanotroph of the genus Methylocapsa from a subarctic wetland.</title>
        <authorList>
            <person name="Belova S.E."/>
            <person name="Oshkin I.Y."/>
            <person name="Miroshnikov K."/>
            <person name="Dedysh S.N."/>
        </authorList>
    </citation>
    <scope>NUCLEOTIDE SEQUENCE [LARGE SCALE GENOMIC DNA]</scope>
    <source>
        <strain evidence="2 3">RX1</strain>
    </source>
</reference>
<proteinExistence type="predicted"/>
<accession>A0ABZ0HPV5</accession>
<name>A0ABZ0HPV5_9HYPH</name>
<dbReference type="Proteomes" id="UP001626536">
    <property type="component" value="Chromosome"/>
</dbReference>
<organism evidence="2 3">
    <name type="scientific">Methylocapsa polymorpha</name>
    <dbReference type="NCBI Taxonomy" id="3080828"/>
    <lineage>
        <taxon>Bacteria</taxon>
        <taxon>Pseudomonadati</taxon>
        <taxon>Pseudomonadota</taxon>
        <taxon>Alphaproteobacteria</taxon>
        <taxon>Hyphomicrobiales</taxon>
        <taxon>Beijerinckiaceae</taxon>
        <taxon>Methylocapsa</taxon>
    </lineage>
</organism>
<evidence type="ECO:0000313" key="3">
    <source>
        <dbReference type="Proteomes" id="UP001626536"/>
    </source>
</evidence>
<protein>
    <submittedName>
        <fullName evidence="2">AsmA-like C-terminal domain-containing protein</fullName>
    </submittedName>
</protein>